<organism evidence="1">
    <name type="scientific">Hexamita inflata</name>
    <dbReference type="NCBI Taxonomy" id="28002"/>
    <lineage>
        <taxon>Eukaryota</taxon>
        <taxon>Metamonada</taxon>
        <taxon>Diplomonadida</taxon>
        <taxon>Hexamitidae</taxon>
        <taxon>Hexamitinae</taxon>
        <taxon>Hexamita</taxon>
    </lineage>
</organism>
<dbReference type="AlphaFoldDB" id="A0AA86NKX4"/>
<gene>
    <name evidence="2" type="ORF">HINF_LOCUS64322</name>
    <name evidence="1" type="ORF">HINF_LOCUS8908</name>
</gene>
<proteinExistence type="predicted"/>
<accession>A0AA86NKX4</accession>
<dbReference type="EMBL" id="CATOUU010000218">
    <property type="protein sequence ID" value="CAI9921263.1"/>
    <property type="molecule type" value="Genomic_DNA"/>
</dbReference>
<evidence type="ECO:0000313" key="2">
    <source>
        <dbReference type="EMBL" id="CAL6088837.1"/>
    </source>
</evidence>
<reference evidence="2 3" key="2">
    <citation type="submission" date="2024-07" db="EMBL/GenBank/DDBJ databases">
        <authorList>
            <person name="Akdeniz Z."/>
        </authorList>
    </citation>
    <scope>NUCLEOTIDE SEQUENCE [LARGE SCALE GENOMIC DNA]</scope>
</reference>
<reference evidence="1" key="1">
    <citation type="submission" date="2023-06" db="EMBL/GenBank/DDBJ databases">
        <authorList>
            <person name="Kurt Z."/>
        </authorList>
    </citation>
    <scope>NUCLEOTIDE SEQUENCE</scope>
</reference>
<sequence>MADYLALNILIRKQLVRKYQFVLQPSNNHMQQPLSHLKRGVMQYQIRLNPVLLEKPSVESGSPLRLQVCQNFVLAARLVVYIEIWQAIFRIWQIARFLIFFCHNWSNFKIFLENGKKKMFKHCFQSVFTTTLAPNLIDNQSINFIKGIKNHMDL</sequence>
<dbReference type="Proteomes" id="UP001642409">
    <property type="component" value="Unassembled WGS sequence"/>
</dbReference>
<dbReference type="EMBL" id="CAXDID020000411">
    <property type="protein sequence ID" value="CAL6088837.1"/>
    <property type="molecule type" value="Genomic_DNA"/>
</dbReference>
<evidence type="ECO:0000313" key="3">
    <source>
        <dbReference type="Proteomes" id="UP001642409"/>
    </source>
</evidence>
<evidence type="ECO:0000313" key="1">
    <source>
        <dbReference type="EMBL" id="CAI9921263.1"/>
    </source>
</evidence>
<keyword evidence="3" id="KW-1185">Reference proteome</keyword>
<comment type="caution">
    <text evidence="1">The sequence shown here is derived from an EMBL/GenBank/DDBJ whole genome shotgun (WGS) entry which is preliminary data.</text>
</comment>
<name>A0AA86NKX4_9EUKA</name>
<protein>
    <submittedName>
        <fullName evidence="2">Hypothetical_protein</fullName>
    </submittedName>
</protein>